<keyword evidence="3" id="KW-1185">Reference proteome</keyword>
<reference evidence="2" key="1">
    <citation type="submission" date="2021-03" db="EMBL/GenBank/DDBJ databases">
        <title>Draft genome sequence of rust myrtle Austropuccinia psidii MF-1, a brazilian biotype.</title>
        <authorList>
            <person name="Quecine M.C."/>
            <person name="Pachon D.M.R."/>
            <person name="Bonatelli M.L."/>
            <person name="Correr F.H."/>
            <person name="Franceschini L.M."/>
            <person name="Leite T.F."/>
            <person name="Margarido G.R.A."/>
            <person name="Almeida C.A."/>
            <person name="Ferrarezi J.A."/>
            <person name="Labate C.A."/>
        </authorList>
    </citation>
    <scope>NUCLEOTIDE SEQUENCE</scope>
    <source>
        <strain evidence="2">MF-1</strain>
    </source>
</reference>
<feature type="domain" description="Reverse transcriptase Ty1/copia-type" evidence="1">
    <location>
        <begin position="3"/>
        <end position="115"/>
    </location>
</feature>
<dbReference type="OrthoDB" id="7691805at2759"/>
<evidence type="ECO:0000313" key="3">
    <source>
        <dbReference type="Proteomes" id="UP000765509"/>
    </source>
</evidence>
<evidence type="ECO:0000313" key="2">
    <source>
        <dbReference type="EMBL" id="MBW0563877.1"/>
    </source>
</evidence>
<comment type="caution">
    <text evidence="2">The sequence shown here is derived from an EMBL/GenBank/DDBJ whole genome shotgun (WGS) entry which is preliminary data.</text>
</comment>
<dbReference type="Proteomes" id="UP000765509">
    <property type="component" value="Unassembled WGS sequence"/>
</dbReference>
<dbReference type="Pfam" id="PF07727">
    <property type="entry name" value="RVT_2"/>
    <property type="match status" value="1"/>
</dbReference>
<dbReference type="AlphaFoldDB" id="A0A9Q3JK24"/>
<organism evidence="2 3">
    <name type="scientific">Austropuccinia psidii MF-1</name>
    <dbReference type="NCBI Taxonomy" id="1389203"/>
    <lineage>
        <taxon>Eukaryota</taxon>
        <taxon>Fungi</taxon>
        <taxon>Dikarya</taxon>
        <taxon>Basidiomycota</taxon>
        <taxon>Pucciniomycotina</taxon>
        <taxon>Pucciniomycetes</taxon>
        <taxon>Pucciniales</taxon>
        <taxon>Sphaerophragmiaceae</taxon>
        <taxon>Austropuccinia</taxon>
    </lineage>
</organism>
<proteinExistence type="predicted"/>
<accession>A0A9Q3JK24</accession>
<evidence type="ECO:0000259" key="1">
    <source>
        <dbReference type="Pfam" id="PF07727"/>
    </source>
</evidence>
<name>A0A9Q3JK24_9BASI</name>
<dbReference type="InterPro" id="IPR013103">
    <property type="entry name" value="RVT_2"/>
</dbReference>
<sequence length="172" mass="19854">MTNEKFKVLKLKKALYGTKKGARCWWLHLKDILQYIGFRPNVFQRETERALLWVHVDDGASTASSNGLMMEIMEKLNKKLKIKRDNEIGNLVGIAIEKRKKGFQLYQPELIDKLTHLMPSNITAKSPLPIDCKLQSNHSKEMDKPYLKRIGMLLYIAQASRQDIGHSINYLA</sequence>
<gene>
    <name evidence="2" type="ORF">O181_103592</name>
</gene>
<protein>
    <recommendedName>
        <fullName evidence="1">Reverse transcriptase Ty1/copia-type domain-containing protein</fullName>
    </recommendedName>
</protein>
<dbReference type="EMBL" id="AVOT02074939">
    <property type="protein sequence ID" value="MBW0563877.1"/>
    <property type="molecule type" value="Genomic_DNA"/>
</dbReference>